<dbReference type="EMBL" id="GL541691">
    <property type="protein sequence ID" value="KDE05170.1"/>
    <property type="molecule type" value="Genomic_DNA"/>
</dbReference>
<evidence type="ECO:0000259" key="2">
    <source>
        <dbReference type="Pfam" id="PF17781"/>
    </source>
</evidence>
<proteinExistence type="predicted"/>
<dbReference type="EMBL" id="AEIJ01000433">
    <property type="status" value="NOT_ANNOTATED_CDS"/>
    <property type="molecule type" value="Genomic_DNA"/>
</dbReference>
<reference evidence="5" key="1">
    <citation type="submission" date="2010-11" db="EMBL/GenBank/DDBJ databases">
        <title>The genome sequence of Microbotryum violaceum strain p1A1 Lamole.</title>
        <authorList>
            <person name="Cuomo C."/>
            <person name="Perlin M."/>
            <person name="Young S.K."/>
            <person name="Zeng Q."/>
            <person name="Gargeya S."/>
            <person name="Alvarado L."/>
            <person name="Berlin A."/>
            <person name="Chapman S.B."/>
            <person name="Chen Z."/>
            <person name="Freedman E."/>
            <person name="Gellesch M."/>
            <person name="Goldberg J."/>
            <person name="Griggs A."/>
            <person name="Gujja S."/>
            <person name="Heilman E."/>
            <person name="Heiman D."/>
            <person name="Howarth C."/>
            <person name="Mehta T."/>
            <person name="Neiman D."/>
            <person name="Pearson M."/>
            <person name="Roberts A."/>
            <person name="Saif S."/>
            <person name="Shea T."/>
            <person name="Shenoy N."/>
            <person name="Sisk P."/>
            <person name="Stolte C."/>
            <person name="Sykes S."/>
            <person name="White J."/>
            <person name="Yandava C."/>
            <person name="Haas B."/>
            <person name="Nusbaum C."/>
            <person name="Birren B."/>
        </authorList>
    </citation>
    <scope>NUCLEOTIDE SEQUENCE [LARGE SCALE GENOMIC DNA]</scope>
    <source>
        <strain evidence="5">p1A1 Lamole</strain>
    </source>
</reference>
<dbReference type="EMBL" id="GL541691">
    <property type="protein sequence ID" value="KDE05168.1"/>
    <property type="molecule type" value="Genomic_DNA"/>
</dbReference>
<reference evidence="3" key="2">
    <citation type="submission" date="2010-11" db="EMBL/GenBank/DDBJ databases">
        <authorList>
            <consortium name="The Broad Institute Genome Sequencing Platform"/>
            <person name="Earl A."/>
            <person name="Ward D."/>
            <person name="Feldgarden M."/>
            <person name="Gevers D."/>
            <person name="Butler R."/>
            <person name="Young S.K."/>
            <person name="Zeng Q."/>
            <person name="Gargeya S."/>
            <person name="Fitzgerald M."/>
            <person name="Haas B."/>
            <person name="Abouelleil A."/>
            <person name="Alvarado L."/>
            <person name="Arachchi H.M."/>
            <person name="Berlin A."/>
            <person name="Brown A."/>
            <person name="Chapman S.B."/>
            <person name="Chen Z."/>
            <person name="Dunbar C."/>
            <person name="Freedman E."/>
            <person name="Gearin G."/>
            <person name="Gellesch M."/>
            <person name="Goldberg J."/>
            <person name="Griggs A."/>
            <person name="Gujja S."/>
            <person name="Heilman E."/>
            <person name="Heiman D."/>
            <person name="Howarth C."/>
            <person name="Larson L."/>
            <person name="Lui A."/>
            <person name="MacDonald P.J.P."/>
            <person name="Mehta T."/>
            <person name="Montmayeur A."/>
            <person name="Murphy C."/>
            <person name="Neiman D."/>
            <person name="Pearson M."/>
            <person name="Priest M."/>
            <person name="Roberts A."/>
            <person name="Saif S."/>
            <person name="Shea T."/>
            <person name="Shenoy N."/>
            <person name="Sisk P."/>
            <person name="Stolte C."/>
            <person name="Sykes S."/>
            <person name="White J."/>
            <person name="Yandava C."/>
            <person name="Wortman J."/>
            <person name="Nusbaum C."/>
            <person name="Birren B."/>
        </authorList>
    </citation>
    <scope>NUCLEOTIDE SEQUENCE</scope>
    <source>
        <strain evidence="3">P1A1 Lamole</strain>
    </source>
</reference>
<evidence type="ECO:0000256" key="1">
    <source>
        <dbReference type="SAM" id="MobiDB-lite"/>
    </source>
</evidence>
<dbReference type="HOGENOM" id="CLU_2361313_0_0_1"/>
<dbReference type="EnsemblFungi" id="MVLG_04413T0">
    <property type="protein sequence ID" value="MVLG_04413T0"/>
    <property type="gene ID" value="MVLG_04413"/>
</dbReference>
<dbReference type="InterPro" id="IPR040892">
    <property type="entry name" value="RPN1_N"/>
</dbReference>
<feature type="region of interest" description="Disordered" evidence="1">
    <location>
        <begin position="1"/>
        <end position="21"/>
    </location>
</feature>
<evidence type="ECO:0000313" key="3">
    <source>
        <dbReference type="EMBL" id="KDE05169.1"/>
    </source>
</evidence>
<reference evidence="4" key="4">
    <citation type="submission" date="2015-06" db="UniProtKB">
        <authorList>
            <consortium name="EnsemblFungi"/>
        </authorList>
    </citation>
    <scope>IDENTIFICATION</scope>
</reference>
<dbReference type="EnsemblFungi" id="MVLG_04413T1">
    <property type="protein sequence ID" value="MVLG_04413T1"/>
    <property type="gene ID" value="MVLG_04413"/>
</dbReference>
<dbReference type="AlphaFoldDB" id="U5HB53"/>
<evidence type="ECO:0000313" key="5">
    <source>
        <dbReference type="Proteomes" id="UP000017200"/>
    </source>
</evidence>
<dbReference type="EMBL" id="GL541691">
    <property type="protein sequence ID" value="KDE05169.1"/>
    <property type="molecule type" value="Genomic_DNA"/>
</dbReference>
<dbReference type="Proteomes" id="UP000017200">
    <property type="component" value="Unassembled WGS sequence"/>
</dbReference>
<dbReference type="InParanoid" id="U5HB53"/>
<protein>
    <recommendedName>
        <fullName evidence="2">RPN1 N-terminal domain-containing protein</fullName>
    </recommendedName>
</protein>
<accession>U5HB53</accession>
<dbReference type="EnsemblFungi" id="MVLG_04413T2">
    <property type="protein sequence ID" value="MVLG_04413T2"/>
    <property type="gene ID" value="MVLG_04413"/>
</dbReference>
<sequence>MADFPFFRDTPGPRNSGYQSVTSSDFRYHLICPRLAPKLWSAILPSTSMLDDVKKAVGITSADSSTASVSDKRLFADIFSVLAMTYSDSGKRETLR</sequence>
<feature type="domain" description="RPN1 N-terminal" evidence="2">
    <location>
        <begin position="65"/>
        <end position="96"/>
    </location>
</feature>
<gene>
    <name evidence="3" type="ORF">MVLG_04413</name>
</gene>
<evidence type="ECO:0000313" key="4">
    <source>
        <dbReference type="EnsemblFungi" id="MVLG_04413T0"/>
    </source>
</evidence>
<dbReference type="Pfam" id="PF17781">
    <property type="entry name" value="RPN1_RPN2_N"/>
    <property type="match status" value="1"/>
</dbReference>
<reference evidence="3 5" key="3">
    <citation type="journal article" date="2015" name="BMC Genomics">
        <title>Sex and parasites: genomic and transcriptomic analysis of Microbotryum lychnidis-dioicae, the biotrophic and plant-castrating anther smut fungus.</title>
        <authorList>
            <person name="Perlin M.H."/>
            <person name="Amselem J."/>
            <person name="Fontanillas E."/>
            <person name="Toh S.S."/>
            <person name="Chen Z."/>
            <person name="Goldberg J."/>
            <person name="Duplessis S."/>
            <person name="Henrissat B."/>
            <person name="Young S."/>
            <person name="Zeng Q."/>
            <person name="Aguileta G."/>
            <person name="Petit E."/>
            <person name="Badouin H."/>
            <person name="Andrews J."/>
            <person name="Razeeq D."/>
            <person name="Gabaldon T."/>
            <person name="Quesneville H."/>
            <person name="Giraud T."/>
            <person name="Hood M.E."/>
            <person name="Schultz D.J."/>
            <person name="Cuomo C.A."/>
        </authorList>
    </citation>
    <scope>NUCLEOTIDE SEQUENCE [LARGE SCALE GENOMIC DNA]</scope>
    <source>
        <strain evidence="5">p1A1 Lamole</strain>
        <strain evidence="3">P1A1 Lamole</strain>
    </source>
</reference>
<keyword evidence="5" id="KW-1185">Reference proteome</keyword>
<name>U5HB53_USTV1</name>
<organism evidence="3">
    <name type="scientific">Microbotryum lychnidis-dioicae (strain p1A1 Lamole / MvSl-1064)</name>
    <name type="common">Anther smut fungus</name>
    <dbReference type="NCBI Taxonomy" id="683840"/>
    <lineage>
        <taxon>Eukaryota</taxon>
        <taxon>Fungi</taxon>
        <taxon>Dikarya</taxon>
        <taxon>Basidiomycota</taxon>
        <taxon>Pucciniomycotina</taxon>
        <taxon>Microbotryomycetes</taxon>
        <taxon>Microbotryales</taxon>
        <taxon>Microbotryaceae</taxon>
        <taxon>Microbotryum</taxon>
    </lineage>
</organism>